<feature type="region of interest" description="Disordered" evidence="1">
    <location>
        <begin position="236"/>
        <end position="261"/>
    </location>
</feature>
<dbReference type="AlphaFoldDB" id="A0AAN6SDM3"/>
<protein>
    <recommendedName>
        <fullName evidence="5">AB hydrolase-1 domain-containing protein</fullName>
    </recommendedName>
</protein>
<proteinExistence type="predicted"/>
<name>A0AAN6SDM3_9PEZI</name>
<dbReference type="PANTHER" id="PTHR37471">
    <property type="entry name" value="UNNAMED PRODUCT"/>
    <property type="match status" value="1"/>
</dbReference>
<organism evidence="3 4">
    <name type="scientific">Pseudoneurospora amorphoporcata</name>
    <dbReference type="NCBI Taxonomy" id="241081"/>
    <lineage>
        <taxon>Eukaryota</taxon>
        <taxon>Fungi</taxon>
        <taxon>Dikarya</taxon>
        <taxon>Ascomycota</taxon>
        <taxon>Pezizomycotina</taxon>
        <taxon>Sordariomycetes</taxon>
        <taxon>Sordariomycetidae</taxon>
        <taxon>Sordariales</taxon>
        <taxon>Sordariaceae</taxon>
        <taxon>Pseudoneurospora</taxon>
    </lineage>
</organism>
<keyword evidence="2" id="KW-0812">Transmembrane</keyword>
<feature type="transmembrane region" description="Helical" evidence="2">
    <location>
        <begin position="12"/>
        <end position="36"/>
    </location>
</feature>
<feature type="compositionally biased region" description="Low complexity" evidence="1">
    <location>
        <begin position="245"/>
        <end position="261"/>
    </location>
</feature>
<evidence type="ECO:0000256" key="1">
    <source>
        <dbReference type="SAM" id="MobiDB-lite"/>
    </source>
</evidence>
<accession>A0AAN6SDM3</accession>
<comment type="caution">
    <text evidence="3">The sequence shown here is derived from an EMBL/GenBank/DDBJ whole genome shotgun (WGS) entry which is preliminary data.</text>
</comment>
<dbReference type="PANTHER" id="PTHR37471:SF1">
    <property type="entry name" value="AB HYDROLASE-1 DOMAIN-CONTAINING PROTEIN"/>
    <property type="match status" value="1"/>
</dbReference>
<dbReference type="EMBL" id="MU859203">
    <property type="protein sequence ID" value="KAK3949730.1"/>
    <property type="molecule type" value="Genomic_DNA"/>
</dbReference>
<keyword evidence="2" id="KW-0472">Membrane</keyword>
<evidence type="ECO:0000256" key="2">
    <source>
        <dbReference type="SAM" id="Phobius"/>
    </source>
</evidence>
<dbReference type="SUPFAM" id="SSF53474">
    <property type="entry name" value="alpha/beta-Hydrolases"/>
    <property type="match status" value="1"/>
</dbReference>
<sequence length="629" mass="70262">MVDDTLPRLIFIRICIFLLQWAPLMETVLLLTAVTLRYPPSHPVPYSQQIASFIPSSLLTTLTSPTTILLFAALLTTEVIYMTALYLPHKSSLKHEAVHPPLPGRKEREELFGRALESTTDWGEYLKLWFLGADVEEVKRENLREFLLWAFFDRDGETKGDNQDIAEELERYLVKIEALLGRKLPPGRGTATSLRLTFDAIETRYRSVVWYGVIALLDLVTHGVLAWGGYRHYRPRRSTSEQESRSSTTEGTATATATTSTLFPPRLQHSIPLIPSSLRHHTSPTKHLSYYLRPHRSRTQPPVVFMHGIGIGLWSYIPLLSSLKTSASKGLGGEKDDEDGQIGMLAMELLPISSRLTGSGPGLPAALDHGEFLRELEAVLKFHSTQEGDGRFPLDKGFTLVTHSYGSTLVAPILRSTTPFIDVATPSSASVTTTEQGREAEGTTKGKSLASLTNTLILTDPVSICLHLPAVAYNFTRRAPRTASEWQLWYFASTDIGIARALGRGFFWRQNILWREDMAKFLKGKGQDGQKKRVVVCLAGKDLIVDTKSVRGYLGWPTDYKGWLDEGVEWLGGKGKGQMMRKRLGSGMEIVWYPRLDHAQMFESEETLRPVLDVIGRWDVGAGRGPGEK</sequence>
<feature type="transmembrane region" description="Helical" evidence="2">
    <location>
        <begin position="68"/>
        <end position="87"/>
    </location>
</feature>
<evidence type="ECO:0000313" key="3">
    <source>
        <dbReference type="EMBL" id="KAK3949730.1"/>
    </source>
</evidence>
<reference evidence="3" key="2">
    <citation type="submission" date="2023-06" db="EMBL/GenBank/DDBJ databases">
        <authorList>
            <consortium name="Lawrence Berkeley National Laboratory"/>
            <person name="Mondo S.J."/>
            <person name="Hensen N."/>
            <person name="Bonometti L."/>
            <person name="Westerberg I."/>
            <person name="Brannstrom I.O."/>
            <person name="Guillou S."/>
            <person name="Cros-Aarteil S."/>
            <person name="Calhoun S."/>
            <person name="Haridas S."/>
            <person name="Kuo A."/>
            <person name="Pangilinan J."/>
            <person name="Riley R."/>
            <person name="Labutti K."/>
            <person name="Andreopoulos B."/>
            <person name="Lipzen A."/>
            <person name="Chen C."/>
            <person name="Yanf M."/>
            <person name="Daum C."/>
            <person name="Ng V."/>
            <person name="Clum A."/>
            <person name="Steindorff A."/>
            <person name="Ohm R."/>
            <person name="Martin F."/>
            <person name="Silar P."/>
            <person name="Natvig D."/>
            <person name="Lalanne C."/>
            <person name="Gautier V."/>
            <person name="Ament-Velasquez S.L."/>
            <person name="Kruys A."/>
            <person name="Hutchinson M.I."/>
            <person name="Powell A.J."/>
            <person name="Barry K."/>
            <person name="Miller A.N."/>
            <person name="Grigoriev I.V."/>
            <person name="Debuchy R."/>
            <person name="Gladieux P."/>
            <person name="Thoren M.H."/>
            <person name="Johannesson H."/>
        </authorList>
    </citation>
    <scope>NUCLEOTIDE SEQUENCE</scope>
    <source>
        <strain evidence="3">CBS 626.80</strain>
    </source>
</reference>
<evidence type="ECO:0008006" key="5">
    <source>
        <dbReference type="Google" id="ProtNLM"/>
    </source>
</evidence>
<dbReference type="Proteomes" id="UP001303222">
    <property type="component" value="Unassembled WGS sequence"/>
</dbReference>
<keyword evidence="2" id="KW-1133">Transmembrane helix</keyword>
<dbReference type="Gene3D" id="3.40.50.1820">
    <property type="entry name" value="alpha/beta hydrolase"/>
    <property type="match status" value="1"/>
</dbReference>
<gene>
    <name evidence="3" type="ORF">QBC32DRAFT_30871</name>
</gene>
<evidence type="ECO:0000313" key="4">
    <source>
        <dbReference type="Proteomes" id="UP001303222"/>
    </source>
</evidence>
<dbReference type="InterPro" id="IPR029058">
    <property type="entry name" value="AB_hydrolase_fold"/>
</dbReference>
<keyword evidence="4" id="KW-1185">Reference proteome</keyword>
<reference evidence="3" key="1">
    <citation type="journal article" date="2023" name="Mol. Phylogenet. Evol.">
        <title>Genome-scale phylogeny and comparative genomics of the fungal order Sordariales.</title>
        <authorList>
            <person name="Hensen N."/>
            <person name="Bonometti L."/>
            <person name="Westerberg I."/>
            <person name="Brannstrom I.O."/>
            <person name="Guillou S."/>
            <person name="Cros-Aarteil S."/>
            <person name="Calhoun S."/>
            <person name="Haridas S."/>
            <person name="Kuo A."/>
            <person name="Mondo S."/>
            <person name="Pangilinan J."/>
            <person name="Riley R."/>
            <person name="LaButti K."/>
            <person name="Andreopoulos B."/>
            <person name="Lipzen A."/>
            <person name="Chen C."/>
            <person name="Yan M."/>
            <person name="Daum C."/>
            <person name="Ng V."/>
            <person name="Clum A."/>
            <person name="Steindorff A."/>
            <person name="Ohm R.A."/>
            <person name="Martin F."/>
            <person name="Silar P."/>
            <person name="Natvig D.O."/>
            <person name="Lalanne C."/>
            <person name="Gautier V."/>
            <person name="Ament-Velasquez S.L."/>
            <person name="Kruys A."/>
            <person name="Hutchinson M.I."/>
            <person name="Powell A.J."/>
            <person name="Barry K."/>
            <person name="Miller A.N."/>
            <person name="Grigoriev I.V."/>
            <person name="Debuchy R."/>
            <person name="Gladieux P."/>
            <person name="Hiltunen Thoren M."/>
            <person name="Johannesson H."/>
        </authorList>
    </citation>
    <scope>NUCLEOTIDE SEQUENCE</scope>
    <source>
        <strain evidence="3">CBS 626.80</strain>
    </source>
</reference>
<feature type="transmembrane region" description="Helical" evidence="2">
    <location>
        <begin position="208"/>
        <end position="230"/>
    </location>
</feature>